<protein>
    <submittedName>
        <fullName evidence="2">Uncharacterized protein</fullName>
    </submittedName>
</protein>
<feature type="compositionally biased region" description="Basic and acidic residues" evidence="1">
    <location>
        <begin position="24"/>
        <end position="38"/>
    </location>
</feature>
<evidence type="ECO:0000313" key="2">
    <source>
        <dbReference type="EMBL" id="VTR93805.1"/>
    </source>
</evidence>
<dbReference type="AlphaFoldDB" id="A0A6P2D0B1"/>
<evidence type="ECO:0000313" key="4">
    <source>
        <dbReference type="EMBL" id="VTS01926.1"/>
    </source>
</evidence>
<dbReference type="EMBL" id="LR593886">
    <property type="protein sequence ID" value="VTS01926.1"/>
    <property type="molecule type" value="Genomic_DNA"/>
</dbReference>
<evidence type="ECO:0000256" key="1">
    <source>
        <dbReference type="SAM" id="MobiDB-lite"/>
    </source>
</evidence>
<dbReference type="Proteomes" id="UP000464178">
    <property type="component" value="Chromosome"/>
</dbReference>
<feature type="region of interest" description="Disordered" evidence="1">
    <location>
        <begin position="1"/>
        <end position="65"/>
    </location>
</feature>
<sequence>MKVSPNRRGPSRKAKYSLVTDSEQVARAKDGKNPDKGRTLNLKPHAYKRWEPYARKGTGDRVPFA</sequence>
<organism evidence="2 5">
    <name type="scientific">Gemmata massiliana</name>
    <dbReference type="NCBI Taxonomy" id="1210884"/>
    <lineage>
        <taxon>Bacteria</taxon>
        <taxon>Pseudomonadati</taxon>
        <taxon>Planctomycetota</taxon>
        <taxon>Planctomycetia</taxon>
        <taxon>Gemmatales</taxon>
        <taxon>Gemmataceae</taxon>
        <taxon>Gemmata</taxon>
    </lineage>
</organism>
<accession>A0A6P2D0B1</accession>
<gene>
    <name evidence="3" type="ORF">SOIL9_08420</name>
    <name evidence="2" type="ORF">SOIL9_39090</name>
    <name evidence="4" type="ORF">SOIL9_76870</name>
</gene>
<dbReference type="EMBL" id="LR593886">
    <property type="protein sequence ID" value="VTR97195.1"/>
    <property type="molecule type" value="Genomic_DNA"/>
</dbReference>
<feature type="compositionally biased region" description="Basic and acidic residues" evidence="1">
    <location>
        <begin position="48"/>
        <end position="59"/>
    </location>
</feature>
<keyword evidence="5" id="KW-1185">Reference proteome</keyword>
<reference evidence="2 5" key="1">
    <citation type="submission" date="2019-05" db="EMBL/GenBank/DDBJ databases">
        <authorList>
            <consortium name="Science for Life Laboratories"/>
        </authorList>
    </citation>
    <scope>NUCLEOTIDE SEQUENCE [LARGE SCALE GENOMIC DNA]</scope>
    <source>
        <strain evidence="2">Soil9</strain>
    </source>
</reference>
<proteinExistence type="predicted"/>
<name>A0A6P2D0B1_9BACT</name>
<evidence type="ECO:0000313" key="3">
    <source>
        <dbReference type="EMBL" id="VTR97195.1"/>
    </source>
</evidence>
<evidence type="ECO:0000313" key="5">
    <source>
        <dbReference type="Proteomes" id="UP000464178"/>
    </source>
</evidence>
<dbReference type="KEGG" id="gms:SOIL9_76870"/>
<dbReference type="EMBL" id="LR593886">
    <property type="protein sequence ID" value="VTR93805.1"/>
    <property type="molecule type" value="Genomic_DNA"/>
</dbReference>
<dbReference type="KEGG" id="gms:SOIL9_39090"/>
<dbReference type="KEGG" id="gms:SOIL9_08420"/>